<evidence type="ECO:0000313" key="2">
    <source>
        <dbReference type="Proteomes" id="UP000078486"/>
    </source>
</evidence>
<dbReference type="AlphaFoldDB" id="A0A178IR42"/>
<gene>
    <name evidence="1" type="ORF">AW736_26355</name>
</gene>
<comment type="caution">
    <text evidence="1">The sequence shown here is derived from an EMBL/GenBank/DDBJ whole genome shotgun (WGS) entry which is preliminary data.</text>
</comment>
<evidence type="ECO:0000313" key="1">
    <source>
        <dbReference type="EMBL" id="OAM91905.1"/>
    </source>
</evidence>
<proteinExistence type="predicted"/>
<dbReference type="Proteomes" id="UP000078486">
    <property type="component" value="Unassembled WGS sequence"/>
</dbReference>
<evidence type="ECO:0008006" key="3">
    <source>
        <dbReference type="Google" id="ProtNLM"/>
    </source>
</evidence>
<dbReference type="EMBL" id="LRRQ01000003">
    <property type="protein sequence ID" value="OAM91905.1"/>
    <property type="molecule type" value="Genomic_DNA"/>
</dbReference>
<dbReference type="STRING" id="1184151.AW736_26355"/>
<sequence length="71" mass="7991">MKTRLGRYLAGVESDAMEYLITRHERPVALLVPVRTGRGTRAAALRRLATGSVRRKADNWTTKQLIEAGRK</sequence>
<reference evidence="1 2" key="1">
    <citation type="submission" date="2016-01" db="EMBL/GenBank/DDBJ databases">
        <title>High potential of lignocellulose degradation of a new Verrucomicrobia species.</title>
        <authorList>
            <person name="Wang Y."/>
            <person name="Shi Y."/>
            <person name="Qiu Z."/>
            <person name="Liu S."/>
            <person name="Yang H."/>
        </authorList>
    </citation>
    <scope>NUCLEOTIDE SEQUENCE [LARGE SCALE GENOMIC DNA]</scope>
    <source>
        <strain evidence="1 2">TSB47</strain>
    </source>
</reference>
<name>A0A178IR42_9BACT</name>
<keyword evidence="2" id="KW-1185">Reference proteome</keyword>
<protein>
    <recommendedName>
        <fullName evidence="3">Prevent-host-death protein</fullName>
    </recommendedName>
</protein>
<accession>A0A178IR42</accession>
<organism evidence="1 2">
    <name type="scientific">Termitidicoccus mucosus</name>
    <dbReference type="NCBI Taxonomy" id="1184151"/>
    <lineage>
        <taxon>Bacteria</taxon>
        <taxon>Pseudomonadati</taxon>
        <taxon>Verrucomicrobiota</taxon>
        <taxon>Opitutia</taxon>
        <taxon>Opitutales</taxon>
        <taxon>Opitutaceae</taxon>
        <taxon>Termitidicoccus</taxon>
    </lineage>
</organism>